<dbReference type="eggNOG" id="COG1408">
    <property type="taxonomic scope" value="Bacteria"/>
</dbReference>
<dbReference type="Proteomes" id="UP000002941">
    <property type="component" value="Unassembled WGS sequence"/>
</dbReference>
<feature type="compositionally biased region" description="Low complexity" evidence="1">
    <location>
        <begin position="290"/>
        <end position="321"/>
    </location>
</feature>
<feature type="region of interest" description="Disordered" evidence="1">
    <location>
        <begin position="284"/>
        <end position="325"/>
    </location>
</feature>
<keyword evidence="3" id="KW-1185">Reference proteome</keyword>
<accession>J0N508</accession>
<reference evidence="2 3" key="1">
    <citation type="submission" date="2012-05" db="EMBL/GenBank/DDBJ databases">
        <authorList>
            <person name="Harkins D.M."/>
            <person name="Madupu R."/>
            <person name="Durkin A.S."/>
            <person name="Torralba M."/>
            <person name="Methe B."/>
            <person name="Sutton G.G."/>
            <person name="Nelson K.E."/>
        </authorList>
    </citation>
    <scope>NUCLEOTIDE SEQUENCE [LARGE SCALE GENOMIC DNA]</scope>
    <source>
        <strain evidence="2 3">F0489</strain>
    </source>
</reference>
<dbReference type="EMBL" id="AKFT01000177">
    <property type="protein sequence ID" value="EJF39517.1"/>
    <property type="molecule type" value="Genomic_DNA"/>
</dbReference>
<dbReference type="RefSeq" id="WP_008732757.1">
    <property type="nucleotide sequence ID" value="NZ_AKFT01000177.1"/>
</dbReference>
<name>J0N508_9ACTO</name>
<organism evidence="2 3">
    <name type="scientific">Actinomyces massiliensis F0489</name>
    <dbReference type="NCBI Taxonomy" id="1125718"/>
    <lineage>
        <taxon>Bacteria</taxon>
        <taxon>Bacillati</taxon>
        <taxon>Actinomycetota</taxon>
        <taxon>Actinomycetes</taxon>
        <taxon>Actinomycetales</taxon>
        <taxon>Actinomycetaceae</taxon>
        <taxon>Actinomyces</taxon>
    </lineage>
</organism>
<evidence type="ECO:0000313" key="2">
    <source>
        <dbReference type="EMBL" id="EJF39517.1"/>
    </source>
</evidence>
<comment type="caution">
    <text evidence="2">The sequence shown here is derived from an EMBL/GenBank/DDBJ whole genome shotgun (WGS) entry which is preliminary data.</text>
</comment>
<dbReference type="AlphaFoldDB" id="J0N508"/>
<dbReference type="InterPro" id="IPR029052">
    <property type="entry name" value="Metallo-depent_PP-like"/>
</dbReference>
<dbReference type="OrthoDB" id="5241348at2"/>
<dbReference type="SUPFAM" id="SSF56300">
    <property type="entry name" value="Metallo-dependent phosphatases"/>
    <property type="match status" value="1"/>
</dbReference>
<gene>
    <name evidence="2" type="ORF">HMPREF1318_0113</name>
</gene>
<protein>
    <submittedName>
        <fullName evidence="2">Uncharacterized protein</fullName>
    </submittedName>
</protein>
<evidence type="ECO:0000313" key="3">
    <source>
        <dbReference type="Proteomes" id="UP000002941"/>
    </source>
</evidence>
<proteinExistence type="predicted"/>
<evidence type="ECO:0000256" key="1">
    <source>
        <dbReference type="SAM" id="MobiDB-lite"/>
    </source>
</evidence>
<sequence>MLRRGRESCSRWWTARTVRFRKITRTLVLLTAVSLVSLGVGAATATASSPVGPHEAQWSTTLDSTLSLDMGPLGQVSLDSPAGILGVRVELEEVPGEADPAAVSESALGEALSSDGAAYLSLVTHPELTIERGLRALVDDALRRAGLLESIMLCLVAAGRLATRGRLRDAVRAGLSRPAASSLLTATAAVTVVALLVPSLRSEPVTGNRLEVLAGTPLERARVSGRIGDVVQAYGGRVSAFLDDNTAFYTAAQANLRAAWEASQTIDGTTDVTAADGAVDTDRVARDAQDAASASAASGSASPSAEASSTATDSSSNAPTARFGGRQGSITAVMTTDLHCNLDVIAFSGLLDELAGATVHMDDGDLTMTGSDPEQICVDALDDAVPDGVARVATIGNHDSGSTAERLRTIGWTVTDGTVENVGGLRVLGDVDPERSPAGRTFQRGEENATDIGMRLAGASCDAARKGNEADVVLIHRPDTFGPLVDDGCAPLLVAGHVHEERGMSTTRGGNLDVAQLISGAGKGGTSLGRVTQDAYMHVLSFDSEGGLLAWRTVTLHPDASVTVGAWEPVPEAG</sequence>
<dbReference type="PATRIC" id="fig|1125718.3.peg.2283"/>